<protein>
    <recommendedName>
        <fullName evidence="2">DUF4258 domain-containing protein</fullName>
    </recommendedName>
</protein>
<organism evidence="1">
    <name type="scientific">uncultured Sulfurovum sp</name>
    <dbReference type="NCBI Taxonomy" id="269237"/>
    <lineage>
        <taxon>Bacteria</taxon>
        <taxon>Pseudomonadati</taxon>
        <taxon>Campylobacterota</taxon>
        <taxon>Epsilonproteobacteria</taxon>
        <taxon>Campylobacterales</taxon>
        <taxon>Sulfurovaceae</taxon>
        <taxon>Sulfurovum</taxon>
        <taxon>environmental samples</taxon>
    </lineage>
</organism>
<sequence length="114" mass="13752">MIIKTKHSMQKMSQRGMNKELINIVLIHGFIKKDKIILNKKRCDQFLKKLDKQYKKIKYLKNELLITRLNIYRKTLLKIRDKGGVTLVIMGDTLVTIYNTNIRIKKRRRPKRRK</sequence>
<accession>A0A6S6UJ95</accession>
<proteinExistence type="predicted"/>
<reference evidence="1" key="1">
    <citation type="submission" date="2020-01" db="EMBL/GenBank/DDBJ databases">
        <authorList>
            <person name="Meier V. D."/>
            <person name="Meier V D."/>
        </authorList>
    </citation>
    <scope>NUCLEOTIDE SEQUENCE</scope>
    <source>
        <strain evidence="1">HLG_WM_MAG_01</strain>
    </source>
</reference>
<gene>
    <name evidence="1" type="ORF">HELGO_WM61911</name>
</gene>
<name>A0A6S6UJ95_9BACT</name>
<evidence type="ECO:0000313" key="1">
    <source>
        <dbReference type="EMBL" id="CAA6827449.1"/>
    </source>
</evidence>
<dbReference type="AlphaFoldDB" id="A0A6S6UJ95"/>
<evidence type="ECO:0008006" key="2">
    <source>
        <dbReference type="Google" id="ProtNLM"/>
    </source>
</evidence>
<dbReference type="EMBL" id="CACVAS010000148">
    <property type="protein sequence ID" value="CAA6827449.1"/>
    <property type="molecule type" value="Genomic_DNA"/>
</dbReference>